<sequence>MNDATNEDDNNKQYNNNNIVQFHFVWPRLRPPITVRQSPTTNLWPEIVEFDGYYLKLKSVLLATPRLGLQSPISLRLRPAAADHPKKFV</sequence>
<evidence type="ECO:0000313" key="2">
    <source>
        <dbReference type="Proteomes" id="UP000231279"/>
    </source>
</evidence>
<reference evidence="2" key="1">
    <citation type="journal article" date="2018" name="Gigascience">
        <title>Genome assembly of the Pink Ipe (Handroanthus impetiginosus, Bignoniaceae), a highly valued, ecologically keystone Neotropical timber forest tree.</title>
        <authorList>
            <person name="Silva-Junior O.B."/>
            <person name="Grattapaglia D."/>
            <person name="Novaes E."/>
            <person name="Collevatti R.G."/>
        </authorList>
    </citation>
    <scope>NUCLEOTIDE SEQUENCE [LARGE SCALE GENOMIC DNA]</scope>
    <source>
        <strain evidence="2">cv. UFG-1</strain>
    </source>
</reference>
<evidence type="ECO:0000313" key="1">
    <source>
        <dbReference type="EMBL" id="PIN17128.1"/>
    </source>
</evidence>
<proteinExistence type="predicted"/>
<dbReference type="Proteomes" id="UP000231279">
    <property type="component" value="Unassembled WGS sequence"/>
</dbReference>
<gene>
    <name evidence="1" type="ORF">CDL12_10216</name>
</gene>
<organism evidence="1 2">
    <name type="scientific">Handroanthus impetiginosus</name>
    <dbReference type="NCBI Taxonomy" id="429701"/>
    <lineage>
        <taxon>Eukaryota</taxon>
        <taxon>Viridiplantae</taxon>
        <taxon>Streptophyta</taxon>
        <taxon>Embryophyta</taxon>
        <taxon>Tracheophyta</taxon>
        <taxon>Spermatophyta</taxon>
        <taxon>Magnoliopsida</taxon>
        <taxon>eudicotyledons</taxon>
        <taxon>Gunneridae</taxon>
        <taxon>Pentapetalae</taxon>
        <taxon>asterids</taxon>
        <taxon>lamiids</taxon>
        <taxon>Lamiales</taxon>
        <taxon>Bignoniaceae</taxon>
        <taxon>Crescentiina</taxon>
        <taxon>Tabebuia alliance</taxon>
        <taxon>Handroanthus</taxon>
    </lineage>
</organism>
<dbReference type="AlphaFoldDB" id="A0A2G9HI12"/>
<accession>A0A2G9HI12</accession>
<dbReference type="EMBL" id="NKXS01001730">
    <property type="protein sequence ID" value="PIN17128.1"/>
    <property type="molecule type" value="Genomic_DNA"/>
</dbReference>
<comment type="caution">
    <text evidence="1">The sequence shown here is derived from an EMBL/GenBank/DDBJ whole genome shotgun (WGS) entry which is preliminary data.</text>
</comment>
<name>A0A2G9HI12_9LAMI</name>
<protein>
    <submittedName>
        <fullName evidence="1">Uncharacterized protein</fullName>
    </submittedName>
</protein>
<keyword evidence="2" id="KW-1185">Reference proteome</keyword>